<dbReference type="PROSITE" id="PS51257">
    <property type="entry name" value="PROKAR_LIPOPROTEIN"/>
    <property type="match status" value="1"/>
</dbReference>
<evidence type="ECO:0008006" key="3">
    <source>
        <dbReference type="Google" id="ProtNLM"/>
    </source>
</evidence>
<keyword evidence="1" id="KW-0812">Transmembrane</keyword>
<organism evidence="2">
    <name type="scientific">Populus davidiana</name>
    <dbReference type="NCBI Taxonomy" id="266767"/>
    <lineage>
        <taxon>Eukaryota</taxon>
        <taxon>Viridiplantae</taxon>
        <taxon>Streptophyta</taxon>
        <taxon>Embryophyta</taxon>
        <taxon>Tracheophyta</taxon>
        <taxon>Spermatophyta</taxon>
        <taxon>Magnoliopsida</taxon>
        <taxon>eudicotyledons</taxon>
        <taxon>Gunneridae</taxon>
        <taxon>Pentapetalae</taxon>
        <taxon>rosids</taxon>
        <taxon>fabids</taxon>
        <taxon>Malpighiales</taxon>
        <taxon>Salicaceae</taxon>
        <taxon>Saliceae</taxon>
        <taxon>Populus</taxon>
    </lineage>
</organism>
<name>A0A6M2E6T6_9ROSI</name>
<reference evidence="2" key="1">
    <citation type="submission" date="2020-03" db="EMBL/GenBank/DDBJ databases">
        <authorList>
            <person name="Zhang R."/>
        </authorList>
    </citation>
    <scope>NUCLEOTIDE SEQUENCE</scope>
</reference>
<feature type="transmembrane region" description="Helical" evidence="1">
    <location>
        <begin position="7"/>
        <end position="34"/>
    </location>
</feature>
<protein>
    <recommendedName>
        <fullName evidence="3">Transmembrane protein</fullName>
    </recommendedName>
</protein>
<keyword evidence="1" id="KW-0472">Membrane</keyword>
<feature type="transmembrane region" description="Helical" evidence="1">
    <location>
        <begin position="82"/>
        <end position="101"/>
    </location>
</feature>
<accession>A0A6M2E6T6</accession>
<evidence type="ECO:0000313" key="2">
    <source>
        <dbReference type="EMBL" id="NUU80712.1"/>
    </source>
</evidence>
<dbReference type="AlphaFoldDB" id="A0A6M2E6T6"/>
<evidence type="ECO:0000256" key="1">
    <source>
        <dbReference type="SAM" id="Phobius"/>
    </source>
</evidence>
<keyword evidence="1" id="KW-1133">Transmembrane helix</keyword>
<dbReference type="EMBL" id="GILB01000379">
    <property type="protein sequence ID" value="NUU80712.1"/>
    <property type="molecule type" value="Transcribed_RNA"/>
</dbReference>
<sequence>MPLKGTFVLSFHVLSVFLLGCIFLFQISAVPFIYRLPTLLGSRVPAVKLLRKLSVVIEPSSRALTASPAVAFKVCFLPHFEFFRVIFFAFLFHAPILFCSFTGTCFHYMQEICVTFHSFLPLKRLLGLIR</sequence>
<proteinExistence type="predicted"/>